<dbReference type="InterPro" id="IPR003409">
    <property type="entry name" value="MORN"/>
</dbReference>
<proteinExistence type="predicted"/>
<name>A0A6B2LGL4_9EUKA</name>
<dbReference type="AlphaFoldDB" id="A0A6B2LGL4"/>
<keyword evidence="1" id="KW-0677">Repeat</keyword>
<dbReference type="EMBL" id="GIBP01006991">
    <property type="protein sequence ID" value="NDV35960.1"/>
    <property type="molecule type" value="Transcribed_RNA"/>
</dbReference>
<dbReference type="PANTHER" id="PTHR43215:SF14">
    <property type="entry name" value="RADIAL SPOKE HEAD 1 HOMOLOG"/>
    <property type="match status" value="1"/>
</dbReference>
<sequence>MELVVDKVRNVTTSVDKLEGEWDHLNSRGLWTKADDNYYMGNKDIQDYRSGLGAMALPNGDYYVGQWKGNQRHGYGKTLTGYSIKETEEVYITEWRFDEPHGYGWYFTGEGHSYVGSFLCGRQDGFGVFSWSVEAPSRETEDADKPGFAANLAKFVDSSSVGRYIHARYVGEWKLGSMHGAGLYENAHILHEGQWLEGKREGLAKITNKDTHEVVYRFFRNDNLVHDHTEEGTTQ</sequence>
<dbReference type="Pfam" id="PF02493">
    <property type="entry name" value="MORN"/>
    <property type="match status" value="5"/>
</dbReference>
<dbReference type="SMART" id="SM00698">
    <property type="entry name" value="MORN"/>
    <property type="match status" value="5"/>
</dbReference>
<dbReference type="SUPFAM" id="SSF82185">
    <property type="entry name" value="Histone H3 K4-specific methyltransferase SET7/9 N-terminal domain"/>
    <property type="match status" value="2"/>
</dbReference>
<protein>
    <submittedName>
        <fullName evidence="2">Uncharacterized protein</fullName>
    </submittedName>
</protein>
<accession>A0A6B2LGL4</accession>
<dbReference type="GO" id="GO:0005829">
    <property type="term" value="C:cytosol"/>
    <property type="evidence" value="ECO:0007669"/>
    <property type="project" value="TreeGrafter"/>
</dbReference>
<dbReference type="Gene3D" id="2.20.110.10">
    <property type="entry name" value="Histone H3 K4-specific methyltransferase SET7/9 N-terminal domain"/>
    <property type="match status" value="2"/>
</dbReference>
<dbReference type="PANTHER" id="PTHR43215">
    <property type="entry name" value="RADIAL SPOKE HEAD 1 HOMOLOG"/>
    <property type="match status" value="1"/>
</dbReference>
<evidence type="ECO:0000313" key="2">
    <source>
        <dbReference type="EMBL" id="NDV35960.1"/>
    </source>
</evidence>
<reference evidence="2" key="1">
    <citation type="journal article" date="2020" name="J. Eukaryot. Microbiol.">
        <title>De novo Sequencing, Assembly and Annotation of the Transcriptome for the Free-Living Testate Amoeba Arcella intermedia.</title>
        <authorList>
            <person name="Ribeiro G.M."/>
            <person name="Porfirio-Sousa A.L."/>
            <person name="Maurer-Alcala X.X."/>
            <person name="Katz L.A."/>
            <person name="Lahr D.J.G."/>
        </authorList>
    </citation>
    <scope>NUCLEOTIDE SEQUENCE</scope>
</reference>
<evidence type="ECO:0000256" key="1">
    <source>
        <dbReference type="ARBA" id="ARBA00022737"/>
    </source>
</evidence>
<organism evidence="2">
    <name type="scientific">Arcella intermedia</name>
    <dbReference type="NCBI Taxonomy" id="1963864"/>
    <lineage>
        <taxon>Eukaryota</taxon>
        <taxon>Amoebozoa</taxon>
        <taxon>Tubulinea</taxon>
        <taxon>Elardia</taxon>
        <taxon>Arcellinida</taxon>
        <taxon>Sphaerothecina</taxon>
        <taxon>Arcellidae</taxon>
        <taxon>Arcella</taxon>
    </lineage>
</organism>